<organism evidence="6 7">
    <name type="scientific">Ceratina calcarata</name>
    <dbReference type="NCBI Taxonomy" id="156304"/>
    <lineage>
        <taxon>Eukaryota</taxon>
        <taxon>Metazoa</taxon>
        <taxon>Ecdysozoa</taxon>
        <taxon>Arthropoda</taxon>
        <taxon>Hexapoda</taxon>
        <taxon>Insecta</taxon>
        <taxon>Pterygota</taxon>
        <taxon>Neoptera</taxon>
        <taxon>Endopterygota</taxon>
        <taxon>Hymenoptera</taxon>
        <taxon>Apocrita</taxon>
        <taxon>Aculeata</taxon>
        <taxon>Apoidea</taxon>
        <taxon>Anthophila</taxon>
        <taxon>Apidae</taxon>
        <taxon>Ceratina</taxon>
        <taxon>Zadontomerus</taxon>
    </lineage>
</organism>
<dbReference type="AlphaFoldDB" id="A0AAJ7IWS8"/>
<evidence type="ECO:0000256" key="2">
    <source>
        <dbReference type="ARBA" id="ARBA00023157"/>
    </source>
</evidence>
<dbReference type="KEGG" id="ccal:108624364"/>
<dbReference type="GO" id="GO:0033897">
    <property type="term" value="F:ribonuclease T2 activity"/>
    <property type="evidence" value="ECO:0007669"/>
    <property type="project" value="InterPro"/>
</dbReference>
<feature type="active site" evidence="3">
    <location>
        <position position="120"/>
    </location>
</feature>
<gene>
    <name evidence="7" type="primary">LOC108624364</name>
</gene>
<dbReference type="InterPro" id="IPR033130">
    <property type="entry name" value="RNase_T2_His_AS_2"/>
</dbReference>
<comment type="similarity">
    <text evidence="1 4">Belongs to the RNase T2 family.</text>
</comment>
<feature type="active site" evidence="3">
    <location>
        <position position="124"/>
    </location>
</feature>
<dbReference type="RefSeq" id="XP_017879108.1">
    <property type="nucleotide sequence ID" value="XM_018023619.2"/>
</dbReference>
<evidence type="ECO:0000256" key="1">
    <source>
        <dbReference type="ARBA" id="ARBA00007469"/>
    </source>
</evidence>
<dbReference type="Proteomes" id="UP000694925">
    <property type="component" value="Unplaced"/>
</dbReference>
<evidence type="ECO:0000313" key="6">
    <source>
        <dbReference type="Proteomes" id="UP000694925"/>
    </source>
</evidence>
<name>A0AAJ7IWS8_9HYME</name>
<dbReference type="PANTHER" id="PTHR11240:SF22">
    <property type="entry name" value="RIBONUCLEASE T2"/>
    <property type="match status" value="1"/>
</dbReference>
<reference evidence="7" key="1">
    <citation type="submission" date="2025-08" db="UniProtKB">
        <authorList>
            <consortium name="RefSeq"/>
        </authorList>
    </citation>
    <scope>IDENTIFICATION</scope>
    <source>
        <tissue evidence="7">Whole body</tissue>
    </source>
</reference>
<dbReference type="PROSITE" id="PS00530">
    <property type="entry name" value="RNASE_T2_1"/>
    <property type="match status" value="1"/>
</dbReference>
<dbReference type="GO" id="GO:0005576">
    <property type="term" value="C:extracellular region"/>
    <property type="evidence" value="ECO:0007669"/>
    <property type="project" value="TreeGrafter"/>
</dbReference>
<proteinExistence type="inferred from homology"/>
<evidence type="ECO:0000256" key="3">
    <source>
        <dbReference type="PIRSR" id="PIRSR633697-1"/>
    </source>
</evidence>
<dbReference type="GO" id="GO:0003723">
    <property type="term" value="F:RNA binding"/>
    <property type="evidence" value="ECO:0007669"/>
    <property type="project" value="InterPro"/>
</dbReference>
<dbReference type="PANTHER" id="PTHR11240">
    <property type="entry name" value="RIBONUCLEASE T2"/>
    <property type="match status" value="1"/>
</dbReference>
<dbReference type="GeneID" id="108624364"/>
<feature type="active site" evidence="3">
    <location>
        <position position="67"/>
    </location>
</feature>
<protein>
    <submittedName>
        <fullName evidence="7">Ribonuclease Oy</fullName>
    </submittedName>
</protein>
<evidence type="ECO:0000256" key="5">
    <source>
        <dbReference type="SAM" id="SignalP"/>
    </source>
</evidence>
<dbReference type="InterPro" id="IPR018188">
    <property type="entry name" value="RNase_T2_His_AS_1"/>
</dbReference>
<evidence type="ECO:0000256" key="4">
    <source>
        <dbReference type="RuleBase" id="RU004328"/>
    </source>
</evidence>
<accession>A0AAJ7IWS8</accession>
<evidence type="ECO:0000313" key="7">
    <source>
        <dbReference type="RefSeq" id="XP_017879108.1"/>
    </source>
</evidence>
<dbReference type="CDD" id="cd01061">
    <property type="entry name" value="RNase_T2_euk"/>
    <property type="match status" value="1"/>
</dbReference>
<feature type="chain" id="PRO_5042546626" evidence="5">
    <location>
        <begin position="22"/>
        <end position="247"/>
    </location>
</feature>
<sequence>MSNSGIIFYILSLFLIASVNGRATGSLDFDVLIFTQHWPQTVCYTWQESSESHVCHLPKDRDEWTIHGLWPSQYHKLGPQFCNKSMPFDLTALKPLEEQLKEKWIDIEFGTTSSSLWEHEWDKHGTCSLVLPPLDSEVKYFETTLQLLETYDMKHVLAKGGILPGQKYPAQKILKAVERVLGKRGTLQCRKNKNTGESYMFELRICFDKTLQLVDCDGVYGYPTNCDNSVLVTYPDEVPHMYNVVQV</sequence>
<dbReference type="Pfam" id="PF00445">
    <property type="entry name" value="Ribonuclease_T2"/>
    <property type="match status" value="1"/>
</dbReference>
<dbReference type="SUPFAM" id="SSF55895">
    <property type="entry name" value="Ribonuclease Rh-like"/>
    <property type="match status" value="1"/>
</dbReference>
<dbReference type="GO" id="GO:0006401">
    <property type="term" value="P:RNA catabolic process"/>
    <property type="evidence" value="ECO:0007669"/>
    <property type="project" value="TreeGrafter"/>
</dbReference>
<dbReference type="InterPro" id="IPR001568">
    <property type="entry name" value="RNase_T2-like"/>
</dbReference>
<keyword evidence="5" id="KW-0732">Signal</keyword>
<keyword evidence="6" id="KW-1185">Reference proteome</keyword>
<feature type="signal peptide" evidence="5">
    <location>
        <begin position="1"/>
        <end position="21"/>
    </location>
</feature>
<dbReference type="Gene3D" id="3.90.730.10">
    <property type="entry name" value="Ribonuclease T2-like"/>
    <property type="match status" value="1"/>
</dbReference>
<dbReference type="InterPro" id="IPR033697">
    <property type="entry name" value="Ribonuclease_T2_eukaryotic"/>
</dbReference>
<keyword evidence="2" id="KW-1015">Disulfide bond</keyword>
<dbReference type="InterPro" id="IPR036430">
    <property type="entry name" value="RNase_T2-like_sf"/>
</dbReference>
<dbReference type="PROSITE" id="PS00531">
    <property type="entry name" value="RNASE_T2_2"/>
    <property type="match status" value="1"/>
</dbReference>